<dbReference type="InterPro" id="IPR036049">
    <property type="entry name" value="Ribosomal_uL29_sf"/>
</dbReference>
<dbReference type="InterPro" id="IPR018254">
    <property type="entry name" value="Ribosomal_uL29_CS"/>
</dbReference>
<evidence type="ECO:0000313" key="9">
    <source>
        <dbReference type="Proteomes" id="UP000278081"/>
    </source>
</evidence>
<dbReference type="AlphaFoldDB" id="A0A2A6J3D6"/>
<dbReference type="OrthoDB" id="9815192at2"/>
<evidence type="ECO:0000256" key="2">
    <source>
        <dbReference type="ARBA" id="ARBA00022980"/>
    </source>
</evidence>
<dbReference type="InterPro" id="IPR050063">
    <property type="entry name" value="Ribosomal_protein_uL29"/>
</dbReference>
<dbReference type="EMBL" id="RJTJ01000044">
    <property type="protein sequence ID" value="RUL97138.1"/>
    <property type="molecule type" value="Genomic_DNA"/>
</dbReference>
<comment type="similarity">
    <text evidence="1 5">Belongs to the universal ribosomal protein uL29 family.</text>
</comment>
<keyword evidence="8" id="KW-1185">Reference proteome</keyword>
<dbReference type="SUPFAM" id="SSF46561">
    <property type="entry name" value="Ribosomal protein L29 (L29p)"/>
    <property type="match status" value="1"/>
</dbReference>
<reference evidence="6 8" key="1">
    <citation type="submission" date="2017-09" db="EMBL/GenBank/DDBJ databases">
        <title>Comparative genomics of rhizobia isolated from Phaseolus vulgaris in China.</title>
        <authorList>
            <person name="Tong W."/>
        </authorList>
    </citation>
    <scope>NUCLEOTIDE SEQUENCE [LARGE SCALE GENOMIC DNA]</scope>
    <source>
        <strain evidence="6 8">C5</strain>
    </source>
</reference>
<sequence>MKAEEVRGLTADQLKDKLADLKKEQFNLRFQKATGQLEKSSRINEVRKDIARVKTIARQKAAEVKA</sequence>
<dbReference type="CDD" id="cd00427">
    <property type="entry name" value="Ribosomal_L29_HIP"/>
    <property type="match status" value="1"/>
</dbReference>
<dbReference type="InterPro" id="IPR001854">
    <property type="entry name" value="Ribosomal_uL29"/>
</dbReference>
<dbReference type="NCBIfam" id="TIGR00012">
    <property type="entry name" value="L29"/>
    <property type="match status" value="1"/>
</dbReference>
<reference evidence="7 9" key="2">
    <citation type="submission" date="2018-11" db="EMBL/GenBank/DDBJ databases">
        <title>Rhizobium chutanense sp. nov., isolated from root nodules of Phaseolus vulgaris in China.</title>
        <authorList>
            <person name="Huo Y."/>
        </authorList>
    </citation>
    <scope>NUCLEOTIDE SEQUENCE [LARGE SCALE GENOMIC DNA]</scope>
    <source>
        <strain evidence="7 9">C16</strain>
    </source>
</reference>
<dbReference type="EMBL" id="NWSV01000040">
    <property type="protein sequence ID" value="PDT00367.1"/>
    <property type="molecule type" value="Genomic_DNA"/>
</dbReference>
<accession>A0A2A6J3D6</accession>
<evidence type="ECO:0000313" key="6">
    <source>
        <dbReference type="EMBL" id="PDT00367.1"/>
    </source>
</evidence>
<evidence type="ECO:0000313" key="7">
    <source>
        <dbReference type="EMBL" id="RUL97138.1"/>
    </source>
</evidence>
<dbReference type="RefSeq" id="WP_085736915.1">
    <property type="nucleotide sequence ID" value="NZ_ML133791.1"/>
</dbReference>
<dbReference type="Gene3D" id="1.10.287.310">
    <property type="match status" value="1"/>
</dbReference>
<name>A0A2A6J3D6_9HYPH</name>
<dbReference type="Proteomes" id="UP000220768">
    <property type="component" value="Unassembled WGS sequence"/>
</dbReference>
<dbReference type="HAMAP" id="MF_00374">
    <property type="entry name" value="Ribosomal_uL29"/>
    <property type="match status" value="1"/>
</dbReference>
<protein>
    <recommendedName>
        <fullName evidence="4 5">Large ribosomal subunit protein uL29</fullName>
    </recommendedName>
</protein>
<proteinExistence type="inferred from homology"/>
<dbReference type="Proteomes" id="UP000278081">
    <property type="component" value="Unassembled WGS sequence"/>
</dbReference>
<dbReference type="PANTHER" id="PTHR10916">
    <property type="entry name" value="60S RIBOSOMAL PROTEIN L35/50S RIBOSOMAL PROTEIN L29"/>
    <property type="match status" value="1"/>
</dbReference>
<comment type="caution">
    <text evidence="6">The sequence shown here is derived from an EMBL/GenBank/DDBJ whole genome shotgun (WGS) entry which is preliminary data.</text>
</comment>
<dbReference type="GO" id="GO:0003735">
    <property type="term" value="F:structural constituent of ribosome"/>
    <property type="evidence" value="ECO:0007669"/>
    <property type="project" value="InterPro"/>
</dbReference>
<organism evidence="6 8">
    <name type="scientific">Rhizobium chutanense</name>
    <dbReference type="NCBI Taxonomy" id="2035448"/>
    <lineage>
        <taxon>Bacteria</taxon>
        <taxon>Pseudomonadati</taxon>
        <taxon>Pseudomonadota</taxon>
        <taxon>Alphaproteobacteria</taxon>
        <taxon>Hyphomicrobiales</taxon>
        <taxon>Rhizobiaceae</taxon>
        <taxon>Rhizobium/Agrobacterium group</taxon>
        <taxon>Rhizobium</taxon>
    </lineage>
</organism>
<evidence type="ECO:0000313" key="8">
    <source>
        <dbReference type="Proteomes" id="UP000220768"/>
    </source>
</evidence>
<dbReference type="GO" id="GO:0022625">
    <property type="term" value="C:cytosolic large ribosomal subunit"/>
    <property type="evidence" value="ECO:0007669"/>
    <property type="project" value="TreeGrafter"/>
</dbReference>
<dbReference type="PROSITE" id="PS00579">
    <property type="entry name" value="RIBOSOMAL_L29"/>
    <property type="match status" value="1"/>
</dbReference>
<dbReference type="PANTHER" id="PTHR10916:SF0">
    <property type="entry name" value="LARGE RIBOSOMAL SUBUNIT PROTEIN UL29C"/>
    <property type="match status" value="1"/>
</dbReference>
<evidence type="ECO:0000256" key="4">
    <source>
        <dbReference type="ARBA" id="ARBA00035204"/>
    </source>
</evidence>
<keyword evidence="3 5" id="KW-0687">Ribonucleoprotein</keyword>
<evidence type="ECO:0000256" key="1">
    <source>
        <dbReference type="ARBA" id="ARBA00009254"/>
    </source>
</evidence>
<dbReference type="Pfam" id="PF00831">
    <property type="entry name" value="Ribosomal_L29"/>
    <property type="match status" value="1"/>
</dbReference>
<dbReference type="FunFam" id="1.10.287.310:FF:000001">
    <property type="entry name" value="50S ribosomal protein L29"/>
    <property type="match status" value="1"/>
</dbReference>
<dbReference type="GO" id="GO:0006412">
    <property type="term" value="P:translation"/>
    <property type="evidence" value="ECO:0007669"/>
    <property type="project" value="UniProtKB-UniRule"/>
</dbReference>
<gene>
    <name evidence="5" type="primary">rpmC</name>
    <name evidence="6" type="ORF">CO666_31175</name>
    <name evidence="7" type="ORF">EFR84_31235</name>
</gene>
<accession>A0A3S0Q3N7</accession>
<evidence type="ECO:0000256" key="5">
    <source>
        <dbReference type="HAMAP-Rule" id="MF_00374"/>
    </source>
</evidence>
<evidence type="ECO:0000256" key="3">
    <source>
        <dbReference type="ARBA" id="ARBA00023274"/>
    </source>
</evidence>
<keyword evidence="2 5" id="KW-0689">Ribosomal protein</keyword>